<keyword evidence="5" id="KW-0378">Hydrolase</keyword>
<evidence type="ECO:0000256" key="4">
    <source>
        <dbReference type="ARBA" id="ARBA00022759"/>
    </source>
</evidence>
<evidence type="ECO:0000256" key="2">
    <source>
        <dbReference type="ARBA" id="ARBA00022695"/>
    </source>
</evidence>
<dbReference type="GO" id="GO:0016787">
    <property type="term" value="F:hydrolase activity"/>
    <property type="evidence" value="ECO:0007669"/>
    <property type="project" value="UniProtKB-KW"/>
</dbReference>
<proteinExistence type="predicted"/>
<accession>A0AA88HW80</accession>
<dbReference type="InterPro" id="IPR041373">
    <property type="entry name" value="RT_RNaseH"/>
</dbReference>
<keyword evidence="2" id="KW-0548">Nucleotidyltransferase</keyword>
<evidence type="ECO:0000256" key="3">
    <source>
        <dbReference type="ARBA" id="ARBA00022722"/>
    </source>
</evidence>
<dbReference type="InterPro" id="IPR050951">
    <property type="entry name" value="Retrovirus_Pol_polyprotein"/>
</dbReference>
<dbReference type="PANTHER" id="PTHR37984">
    <property type="entry name" value="PROTEIN CBG26694"/>
    <property type="match status" value="1"/>
</dbReference>
<dbReference type="PANTHER" id="PTHR37984:SF8">
    <property type="entry name" value="CCHC-TYPE DOMAIN-CONTAINING PROTEIN"/>
    <property type="match status" value="1"/>
</dbReference>
<organism evidence="8 9">
    <name type="scientific">Artemia franciscana</name>
    <name type="common">Brine shrimp</name>
    <name type="synonym">Artemia sanfranciscana</name>
    <dbReference type="NCBI Taxonomy" id="6661"/>
    <lineage>
        <taxon>Eukaryota</taxon>
        <taxon>Metazoa</taxon>
        <taxon>Ecdysozoa</taxon>
        <taxon>Arthropoda</taxon>
        <taxon>Crustacea</taxon>
        <taxon>Branchiopoda</taxon>
        <taxon>Anostraca</taxon>
        <taxon>Artemiidae</taxon>
        <taxon>Artemia</taxon>
    </lineage>
</organism>
<gene>
    <name evidence="8" type="ORF">QYM36_007210</name>
</gene>
<evidence type="ECO:0000256" key="5">
    <source>
        <dbReference type="ARBA" id="ARBA00022801"/>
    </source>
</evidence>
<dbReference type="EMBL" id="JAVRJZ010000011">
    <property type="protein sequence ID" value="KAK2716990.1"/>
    <property type="molecule type" value="Genomic_DNA"/>
</dbReference>
<keyword evidence="4" id="KW-0255">Endonuclease</keyword>
<evidence type="ECO:0000313" key="8">
    <source>
        <dbReference type="EMBL" id="KAK2716990.1"/>
    </source>
</evidence>
<dbReference type="Proteomes" id="UP001187531">
    <property type="component" value="Unassembled WGS sequence"/>
</dbReference>
<evidence type="ECO:0000256" key="1">
    <source>
        <dbReference type="ARBA" id="ARBA00022679"/>
    </source>
</evidence>
<keyword evidence="6" id="KW-0695">RNA-directed DNA polymerase</keyword>
<dbReference type="Pfam" id="PF17917">
    <property type="entry name" value="RT_RNaseH"/>
    <property type="match status" value="1"/>
</dbReference>
<dbReference type="AlphaFoldDB" id="A0AA88HW80"/>
<reference evidence="8" key="1">
    <citation type="submission" date="2023-07" db="EMBL/GenBank/DDBJ databases">
        <title>Chromosome-level genome assembly of Artemia franciscana.</title>
        <authorList>
            <person name="Jo E."/>
        </authorList>
    </citation>
    <scope>NUCLEOTIDE SEQUENCE</scope>
    <source>
        <tissue evidence="8">Whole body</tissue>
    </source>
</reference>
<dbReference type="InterPro" id="IPR043502">
    <property type="entry name" value="DNA/RNA_pol_sf"/>
</dbReference>
<comment type="caution">
    <text evidence="8">The sequence shown here is derived from an EMBL/GenBank/DDBJ whole genome shotgun (WGS) entry which is preliminary data.</text>
</comment>
<dbReference type="SUPFAM" id="SSF56672">
    <property type="entry name" value="DNA/RNA polymerases"/>
    <property type="match status" value="1"/>
</dbReference>
<name>A0AA88HW80_ARTSF</name>
<sequence length="370" mass="42265">MRKKTSCKDYVVQPETVKIARKSLGKQLWNNNSLVLYTNADTLSNKVEELQSLMSVHKPHVVVVTESLPKNFAHPEAYFQQNHFLQKLQDTYLCQHVQEPTRSRDDSNPPVIDLVITKSPDDVGNIEILPPLGKSDHTVLKLSLKSSGDDSTPQKQTLKYNYTKEAKEIDVITDTSQNCLGAQLKADGTTIAFSSRSLGKTEQRYSQMEKEMLAITFACKRFHRYLFRRKTCVTTDRKPLETIVGKSIQKAPPRLRRLVWTWLVHSVLQTVPITSQRLAQIRLEATKDEVLNYLIQITKVDWPSNKKDLDTGLKSLWNYHQELAELNEFVLKEGRIVIPRCIRAGILDQLHASHLGDQREGQNVCILDGH</sequence>
<keyword evidence="1" id="KW-0808">Transferase</keyword>
<keyword evidence="3" id="KW-0540">Nuclease</keyword>
<evidence type="ECO:0000256" key="6">
    <source>
        <dbReference type="ARBA" id="ARBA00022918"/>
    </source>
</evidence>
<dbReference type="GO" id="GO:0004519">
    <property type="term" value="F:endonuclease activity"/>
    <property type="evidence" value="ECO:0007669"/>
    <property type="project" value="UniProtKB-KW"/>
</dbReference>
<feature type="domain" description="Reverse transcriptase RNase H-like" evidence="7">
    <location>
        <begin position="166"/>
        <end position="258"/>
    </location>
</feature>
<evidence type="ECO:0000313" key="9">
    <source>
        <dbReference type="Proteomes" id="UP001187531"/>
    </source>
</evidence>
<dbReference type="GO" id="GO:0003964">
    <property type="term" value="F:RNA-directed DNA polymerase activity"/>
    <property type="evidence" value="ECO:0007669"/>
    <property type="project" value="UniProtKB-KW"/>
</dbReference>
<protein>
    <recommendedName>
        <fullName evidence="7">Reverse transcriptase RNase H-like domain-containing protein</fullName>
    </recommendedName>
</protein>
<evidence type="ECO:0000259" key="7">
    <source>
        <dbReference type="Pfam" id="PF17917"/>
    </source>
</evidence>
<keyword evidence="9" id="KW-1185">Reference proteome</keyword>